<proteinExistence type="predicted"/>
<dbReference type="InParanoid" id="A0A482XKR9"/>
<evidence type="ECO:0000313" key="1">
    <source>
        <dbReference type="EMBL" id="RZF46049.1"/>
    </source>
</evidence>
<protein>
    <submittedName>
        <fullName evidence="1">Uncharacterized protein</fullName>
    </submittedName>
</protein>
<reference evidence="1 2" key="1">
    <citation type="journal article" date="2017" name="Gigascience">
        <title>Genome sequence of the small brown planthopper, Laodelphax striatellus.</title>
        <authorList>
            <person name="Zhu J."/>
            <person name="Jiang F."/>
            <person name="Wang X."/>
            <person name="Yang P."/>
            <person name="Bao Y."/>
            <person name="Zhao W."/>
            <person name="Wang W."/>
            <person name="Lu H."/>
            <person name="Wang Q."/>
            <person name="Cui N."/>
            <person name="Li J."/>
            <person name="Chen X."/>
            <person name="Luo L."/>
            <person name="Yu J."/>
            <person name="Kang L."/>
            <person name="Cui F."/>
        </authorList>
    </citation>
    <scope>NUCLEOTIDE SEQUENCE [LARGE SCALE GENOMIC DNA]</scope>
    <source>
        <strain evidence="1">Lst14</strain>
    </source>
</reference>
<gene>
    <name evidence="1" type="ORF">LSTR_LSTR004762</name>
</gene>
<name>A0A482XKR9_LAOST</name>
<keyword evidence="2" id="KW-1185">Reference proteome</keyword>
<organism evidence="1 2">
    <name type="scientific">Laodelphax striatellus</name>
    <name type="common">Small brown planthopper</name>
    <name type="synonym">Delphax striatella</name>
    <dbReference type="NCBI Taxonomy" id="195883"/>
    <lineage>
        <taxon>Eukaryota</taxon>
        <taxon>Metazoa</taxon>
        <taxon>Ecdysozoa</taxon>
        <taxon>Arthropoda</taxon>
        <taxon>Hexapoda</taxon>
        <taxon>Insecta</taxon>
        <taxon>Pterygota</taxon>
        <taxon>Neoptera</taxon>
        <taxon>Paraneoptera</taxon>
        <taxon>Hemiptera</taxon>
        <taxon>Auchenorrhyncha</taxon>
        <taxon>Fulgoroidea</taxon>
        <taxon>Delphacidae</taxon>
        <taxon>Criomorphinae</taxon>
        <taxon>Laodelphax</taxon>
    </lineage>
</organism>
<evidence type="ECO:0000313" key="2">
    <source>
        <dbReference type="Proteomes" id="UP000291343"/>
    </source>
</evidence>
<dbReference type="Proteomes" id="UP000291343">
    <property type="component" value="Unassembled WGS sequence"/>
</dbReference>
<sequence>MLQKENMIRSAFDGLAPVERKEFPIVGEKRKESGDKSDVSAWTTETHHQRRRYALYWQLNELHSSNGCLAGYSVHAFNGI</sequence>
<accession>A0A482XKR9</accession>
<dbReference type="AlphaFoldDB" id="A0A482XKR9"/>
<comment type="caution">
    <text evidence="1">The sequence shown here is derived from an EMBL/GenBank/DDBJ whole genome shotgun (WGS) entry which is preliminary data.</text>
</comment>
<dbReference type="EMBL" id="QKKF02007188">
    <property type="protein sequence ID" value="RZF46049.1"/>
    <property type="molecule type" value="Genomic_DNA"/>
</dbReference>